<dbReference type="AlphaFoldDB" id="A0A4Q1BST3"/>
<protein>
    <submittedName>
        <fullName evidence="1">Uncharacterized protein</fullName>
    </submittedName>
</protein>
<proteinExistence type="predicted"/>
<name>A0A4Q1BST3_TREME</name>
<evidence type="ECO:0000313" key="1">
    <source>
        <dbReference type="EMBL" id="RXK41020.1"/>
    </source>
</evidence>
<dbReference type="EMBL" id="SDIL01000012">
    <property type="protein sequence ID" value="RXK41020.1"/>
    <property type="molecule type" value="Genomic_DNA"/>
</dbReference>
<evidence type="ECO:0000313" key="2">
    <source>
        <dbReference type="Proteomes" id="UP000289152"/>
    </source>
</evidence>
<sequence>MLYMSTVCGVQETRSFGSPLDPKSLLKAAGAAWSKLLNDERFKRFGIGVPRTVSVSRIEVPSTVFALQLSQEGEWIDPSALSESAASSAQGFTYAHTISGGVVKYHGS</sequence>
<accession>A0A4Q1BST3</accession>
<keyword evidence="2" id="KW-1185">Reference proteome</keyword>
<dbReference type="InParanoid" id="A0A4Q1BST3"/>
<dbReference type="VEuPathDB" id="FungiDB:TREMEDRAFT_61969"/>
<dbReference type="Proteomes" id="UP000289152">
    <property type="component" value="Unassembled WGS sequence"/>
</dbReference>
<gene>
    <name evidence="1" type="ORF">M231_01651</name>
</gene>
<comment type="caution">
    <text evidence="1">The sequence shown here is derived from an EMBL/GenBank/DDBJ whole genome shotgun (WGS) entry which is preliminary data.</text>
</comment>
<reference evidence="1 2" key="1">
    <citation type="submission" date="2016-06" db="EMBL/GenBank/DDBJ databases">
        <title>Evolution of pathogenesis and genome organization in the Tremellales.</title>
        <authorList>
            <person name="Cuomo C."/>
            <person name="Litvintseva A."/>
            <person name="Heitman J."/>
            <person name="Chen Y."/>
            <person name="Sun S."/>
            <person name="Springer D."/>
            <person name="Dromer F."/>
            <person name="Young S."/>
            <person name="Zeng Q."/>
            <person name="Chapman S."/>
            <person name="Gujja S."/>
            <person name="Saif S."/>
            <person name="Birren B."/>
        </authorList>
    </citation>
    <scope>NUCLEOTIDE SEQUENCE [LARGE SCALE GENOMIC DNA]</scope>
    <source>
        <strain evidence="1 2">ATCC 28783</strain>
    </source>
</reference>
<organism evidence="1 2">
    <name type="scientific">Tremella mesenterica</name>
    <name type="common">Jelly fungus</name>
    <dbReference type="NCBI Taxonomy" id="5217"/>
    <lineage>
        <taxon>Eukaryota</taxon>
        <taxon>Fungi</taxon>
        <taxon>Dikarya</taxon>
        <taxon>Basidiomycota</taxon>
        <taxon>Agaricomycotina</taxon>
        <taxon>Tremellomycetes</taxon>
        <taxon>Tremellales</taxon>
        <taxon>Tremellaceae</taxon>
        <taxon>Tremella</taxon>
    </lineage>
</organism>